<dbReference type="Gene3D" id="3.90.550.10">
    <property type="entry name" value="Spore Coat Polysaccharide Biosynthesis Protein SpsA, Chain A"/>
    <property type="match status" value="1"/>
</dbReference>
<feature type="domain" description="Glycosyltransferase 2-like" evidence="1">
    <location>
        <begin position="210"/>
        <end position="340"/>
    </location>
</feature>
<dbReference type="InterPro" id="IPR029044">
    <property type="entry name" value="Nucleotide-diphossugar_trans"/>
</dbReference>
<proteinExistence type="predicted"/>
<dbReference type="InterPro" id="IPR050256">
    <property type="entry name" value="Glycosyltransferase_2"/>
</dbReference>
<dbReference type="SUPFAM" id="SSF53335">
    <property type="entry name" value="S-adenosyl-L-methionine-dependent methyltransferases"/>
    <property type="match status" value="1"/>
</dbReference>
<organism evidence="2 3">
    <name type="scientific">Nitratidesulfovibrio oxamicus</name>
    <dbReference type="NCBI Taxonomy" id="32016"/>
    <lineage>
        <taxon>Bacteria</taxon>
        <taxon>Pseudomonadati</taxon>
        <taxon>Thermodesulfobacteriota</taxon>
        <taxon>Desulfovibrionia</taxon>
        <taxon>Desulfovibrionales</taxon>
        <taxon>Desulfovibrionaceae</taxon>
        <taxon>Nitratidesulfovibrio</taxon>
    </lineage>
</organism>
<dbReference type="SUPFAM" id="SSF53448">
    <property type="entry name" value="Nucleotide-diphospho-sugar transferases"/>
    <property type="match status" value="1"/>
</dbReference>
<dbReference type="Proteomes" id="UP001194469">
    <property type="component" value="Unassembled WGS sequence"/>
</dbReference>
<accession>A0ABS0J5E4</accession>
<dbReference type="Gene3D" id="3.40.50.150">
    <property type="entry name" value="Vaccinia Virus protein VP39"/>
    <property type="match status" value="1"/>
</dbReference>
<keyword evidence="3" id="KW-1185">Reference proteome</keyword>
<reference evidence="2 3" key="1">
    <citation type="submission" date="2019-08" db="EMBL/GenBank/DDBJ databases">
        <authorList>
            <person name="Luo N."/>
        </authorList>
    </citation>
    <scope>NUCLEOTIDE SEQUENCE [LARGE SCALE GENOMIC DNA]</scope>
    <source>
        <strain evidence="2 3">NCIMB 9442</strain>
    </source>
</reference>
<comment type="caution">
    <text evidence="2">The sequence shown here is derived from an EMBL/GenBank/DDBJ whole genome shotgun (WGS) entry which is preliminary data.</text>
</comment>
<name>A0ABS0J5E4_9BACT</name>
<dbReference type="CDD" id="cd04179">
    <property type="entry name" value="DPM_DPG-synthase_like"/>
    <property type="match status" value="1"/>
</dbReference>
<dbReference type="PANTHER" id="PTHR48090">
    <property type="entry name" value="UNDECAPRENYL-PHOSPHATE 4-DEOXY-4-FORMAMIDO-L-ARABINOSE TRANSFERASE-RELATED"/>
    <property type="match status" value="1"/>
</dbReference>
<sequence length="445" mass="50512">MRSYFYSLLRKYLSLFILPQNSVVEIDPTSSLLVGAMPQGKVAFRSFTASVDLATGFQDSTVFPVENIYDSRPDYIVVSGLIHYERDIQGLLSDVHRMCHKDTRLVLTYYSALWRPLANFASKVGLRNKLPELNWLAHEDIKNILELENFELVRLDHKVLVPFYIPIISNFLNRYVAPLPLFKNFCLLNIAIARPLIGNTHEEGLSPSVSIVVPARNEAGNIDNIIQRIPPMGPRDEIVFIEGNSTDDTWSVVQAAQVRYGAERRIIVAQQDGKGKGDAVRKGFALATNEILMILDADMTVPPEDLPKFYHAIKDGKGEFINGTRLVYPMEKEAMRFCNLLGNKFFAMAFSFVLGQRFKDTLCGTKVISRSNYLQLANNRSYFGDFDPFGDFDLIFGAARMGLKIVEVPICYRERVYGETNISRWRHGAILLAMLIFSARRIKFL</sequence>
<protein>
    <submittedName>
        <fullName evidence="2">Glycosyltransferase family 2 protein</fullName>
    </submittedName>
</protein>
<evidence type="ECO:0000313" key="2">
    <source>
        <dbReference type="EMBL" id="MBG3877201.1"/>
    </source>
</evidence>
<dbReference type="RefSeq" id="WP_196609199.1">
    <property type="nucleotide sequence ID" value="NZ_VRYY01000239.1"/>
</dbReference>
<dbReference type="InterPro" id="IPR029063">
    <property type="entry name" value="SAM-dependent_MTases_sf"/>
</dbReference>
<dbReference type="Pfam" id="PF00535">
    <property type="entry name" value="Glycos_transf_2"/>
    <property type="match status" value="1"/>
</dbReference>
<dbReference type="InterPro" id="IPR001173">
    <property type="entry name" value="Glyco_trans_2-like"/>
</dbReference>
<evidence type="ECO:0000259" key="1">
    <source>
        <dbReference type="Pfam" id="PF00535"/>
    </source>
</evidence>
<dbReference type="PANTHER" id="PTHR48090:SF7">
    <property type="entry name" value="RFBJ PROTEIN"/>
    <property type="match status" value="1"/>
</dbReference>
<evidence type="ECO:0000313" key="3">
    <source>
        <dbReference type="Proteomes" id="UP001194469"/>
    </source>
</evidence>
<gene>
    <name evidence="2" type="ORF">FVW20_09285</name>
</gene>
<dbReference type="EMBL" id="VRYY01000239">
    <property type="protein sequence ID" value="MBG3877201.1"/>
    <property type="molecule type" value="Genomic_DNA"/>
</dbReference>